<reference evidence="4" key="1">
    <citation type="submission" date="2020-12" db="EMBL/GenBank/DDBJ databases">
        <title>Taurinivorans muris gen. nov., sp. nov., fundamental and realized metabolic niche of a ubiquitous sulfidogenic bacterium in the murine intestine.</title>
        <authorList>
            <person name="Ye H."/>
            <person name="Hanson B.T."/>
            <person name="Loy A."/>
        </authorList>
    </citation>
    <scope>NUCLEOTIDE SEQUENCE</scope>
    <source>
        <strain evidence="4">LT0009</strain>
    </source>
</reference>
<dbReference type="Pfam" id="PF06956">
    <property type="entry name" value="RtcR"/>
    <property type="match status" value="1"/>
</dbReference>
<keyword evidence="5" id="KW-1185">Reference proteome</keyword>
<name>A0ABY5XZZ5_9BACT</name>
<dbReference type="InterPro" id="IPR003593">
    <property type="entry name" value="AAA+_ATPase"/>
</dbReference>
<dbReference type="SMART" id="SM00382">
    <property type="entry name" value="AAA"/>
    <property type="match status" value="1"/>
</dbReference>
<dbReference type="PANTHER" id="PTHR32071">
    <property type="entry name" value="TRANSCRIPTIONAL REGULATORY PROTEIN"/>
    <property type="match status" value="1"/>
</dbReference>
<dbReference type="Pfam" id="PF00158">
    <property type="entry name" value="Sigma54_activat"/>
    <property type="match status" value="1"/>
</dbReference>
<evidence type="ECO:0000313" key="5">
    <source>
        <dbReference type="Proteomes" id="UP001058120"/>
    </source>
</evidence>
<accession>A0ABY5XZZ5</accession>
<keyword evidence="1" id="KW-0547">Nucleotide-binding</keyword>
<evidence type="ECO:0000313" key="4">
    <source>
        <dbReference type="EMBL" id="UWX05477.1"/>
    </source>
</evidence>
<dbReference type="InterPro" id="IPR002078">
    <property type="entry name" value="Sigma_54_int"/>
</dbReference>
<dbReference type="Proteomes" id="UP001058120">
    <property type="component" value="Chromosome"/>
</dbReference>
<dbReference type="PROSITE" id="PS00676">
    <property type="entry name" value="SIGMA54_INTERACT_2"/>
    <property type="match status" value="1"/>
</dbReference>
<dbReference type="CDD" id="cd00009">
    <property type="entry name" value="AAA"/>
    <property type="match status" value="1"/>
</dbReference>
<dbReference type="PANTHER" id="PTHR32071:SF14">
    <property type="entry name" value="TRANSCRIPTIONAL REGULATORY PROTEIN RTCR"/>
    <property type="match status" value="1"/>
</dbReference>
<evidence type="ECO:0000259" key="3">
    <source>
        <dbReference type="PROSITE" id="PS50045"/>
    </source>
</evidence>
<dbReference type="InterPro" id="IPR009715">
    <property type="entry name" value="RtcR"/>
</dbReference>
<dbReference type="RefSeq" id="WP_334315058.1">
    <property type="nucleotide sequence ID" value="NZ_CP065938.1"/>
</dbReference>
<dbReference type="InterPro" id="IPR027417">
    <property type="entry name" value="P-loop_NTPase"/>
</dbReference>
<dbReference type="Gene3D" id="3.40.50.300">
    <property type="entry name" value="P-loop containing nucleotide triphosphate hydrolases"/>
    <property type="match status" value="1"/>
</dbReference>
<feature type="domain" description="Sigma-54 factor interaction" evidence="3">
    <location>
        <begin position="187"/>
        <end position="425"/>
    </location>
</feature>
<proteinExistence type="predicted"/>
<protein>
    <submittedName>
        <fullName evidence="4">Sigma 54-interacting transcriptional regulator</fullName>
    </submittedName>
</protein>
<sequence length="551" mass="63537">MKKNVIFATIPANYRFLQVSEMLAQWEQYIQLINISSFPVERIFFFINPGNIKHIPLFFNYLKNHLNNTKIRFIKINSTLDFNVENFNHIYSVFAEWFTKFNFDTANYNYYLYFAKGNLFAHSFLITMLINIRHLPCRIVHLRRNRNAVSPLYVPEIYEASFGKWLTDISTYEKEYYDTQSLLKSSIPTNNPQFNKLISNIEHIAVHSTAPILFLGPTGSGKSQLAKQVYELRKKIGTVRGSFVSVNCATLHGDLAYSTLFGHIKGSFTGAATNRNGLLKTADGGILFLDEIGELSLELQAQLLKAIEEKSYLPMGADQEIRSDFQLICATNKILPENISQGLFRQDLYARINLWEFHLPSLTERLEDIEPNIEYEIRRLRKEKGLLADFTPEAKKAYLDFATSEEALWTDNFRSLTASMERMVTYSSYGSITLEIVLQEIELLKKNWSKRTPPFQHAAAAFQTAEKTERFPLQNKLAAMQKTVHANQRDLFDAVQLEEVLSVCRNAKTRSEAGRKLFSASRQKKKSNDDTARLNKYLKGLNLTWEDIRLL</sequence>
<evidence type="ECO:0000256" key="1">
    <source>
        <dbReference type="ARBA" id="ARBA00022741"/>
    </source>
</evidence>
<dbReference type="SUPFAM" id="SSF52540">
    <property type="entry name" value="P-loop containing nucleoside triphosphate hydrolases"/>
    <property type="match status" value="1"/>
</dbReference>
<dbReference type="Gene3D" id="1.10.8.60">
    <property type="match status" value="1"/>
</dbReference>
<gene>
    <name evidence="4" type="ORF">JBF11_08510</name>
</gene>
<dbReference type="PROSITE" id="PS50045">
    <property type="entry name" value="SIGMA54_INTERACT_4"/>
    <property type="match status" value="1"/>
</dbReference>
<dbReference type="EMBL" id="CP065938">
    <property type="protein sequence ID" value="UWX05477.1"/>
    <property type="molecule type" value="Genomic_DNA"/>
</dbReference>
<organism evidence="4 5">
    <name type="scientific">Taurinivorans muris</name>
    <dbReference type="NCBI Taxonomy" id="2787751"/>
    <lineage>
        <taxon>Bacteria</taxon>
        <taxon>Pseudomonadati</taxon>
        <taxon>Thermodesulfobacteriota</taxon>
        <taxon>Desulfovibrionia</taxon>
        <taxon>Desulfovibrionales</taxon>
        <taxon>Desulfovibrionaceae</taxon>
        <taxon>Taurinivorans</taxon>
    </lineage>
</organism>
<keyword evidence="2" id="KW-0067">ATP-binding</keyword>
<dbReference type="InterPro" id="IPR025943">
    <property type="entry name" value="Sigma_54_int_dom_ATP-bd_2"/>
</dbReference>
<evidence type="ECO:0000256" key="2">
    <source>
        <dbReference type="ARBA" id="ARBA00022840"/>
    </source>
</evidence>